<protein>
    <recommendedName>
        <fullName evidence="3">DUF4296 domain-containing protein</fullName>
    </recommendedName>
</protein>
<accession>A0ABZ0TJH2</accession>
<evidence type="ECO:0008006" key="3">
    <source>
        <dbReference type="Google" id="ProtNLM"/>
    </source>
</evidence>
<reference evidence="1 2" key="1">
    <citation type="submission" date="2023-11" db="EMBL/GenBank/DDBJ databases">
        <title>Analysis of the Genomes of Mucilaginibacter gossypii cycad 4 and M. sabulilitoris SNA2: microbes with the potential for plant growth promotion.</title>
        <authorList>
            <person name="Hirsch A.M."/>
            <person name="Humm E."/>
            <person name="Rubbi M."/>
            <person name="Del Vecchio G."/>
            <person name="Ha S.M."/>
            <person name="Pellegrini M."/>
            <person name="Gunsalus R.P."/>
        </authorList>
    </citation>
    <scope>NUCLEOTIDE SEQUENCE [LARGE SCALE GENOMIC DNA]</scope>
    <source>
        <strain evidence="1 2">SNA2</strain>
    </source>
</reference>
<keyword evidence="2" id="KW-1185">Reference proteome</keyword>
<sequence length="97" mass="11182">MDKVGGGAEDAGNSLSFKGELTSQHVFDLYRRITLDFYHDGQPHELAMFSGPQMTEAYHRIMERIAAEPELKKEFAEIIDLKRKQWNVRESNRKLVG</sequence>
<dbReference type="RefSeq" id="WP_321561030.1">
    <property type="nucleotide sequence ID" value="NZ_CP139558.1"/>
</dbReference>
<dbReference type="Proteomes" id="UP001324380">
    <property type="component" value="Chromosome"/>
</dbReference>
<evidence type="ECO:0000313" key="1">
    <source>
        <dbReference type="EMBL" id="WPU91864.1"/>
    </source>
</evidence>
<evidence type="ECO:0000313" key="2">
    <source>
        <dbReference type="Proteomes" id="UP001324380"/>
    </source>
</evidence>
<proteinExistence type="predicted"/>
<name>A0ABZ0TJH2_9SPHI</name>
<organism evidence="1 2">
    <name type="scientific">Mucilaginibacter sabulilitoris</name>
    <dbReference type="NCBI Taxonomy" id="1173583"/>
    <lineage>
        <taxon>Bacteria</taxon>
        <taxon>Pseudomonadati</taxon>
        <taxon>Bacteroidota</taxon>
        <taxon>Sphingobacteriia</taxon>
        <taxon>Sphingobacteriales</taxon>
        <taxon>Sphingobacteriaceae</taxon>
        <taxon>Mucilaginibacter</taxon>
    </lineage>
</organism>
<dbReference type="EMBL" id="CP139558">
    <property type="protein sequence ID" value="WPU91864.1"/>
    <property type="molecule type" value="Genomic_DNA"/>
</dbReference>
<gene>
    <name evidence="1" type="ORF">SNE25_21340</name>
</gene>